<reference evidence="4" key="1">
    <citation type="journal article" date="2019" name="Int. J. Syst. Evol. Microbiol.">
        <title>The Global Catalogue of Microorganisms (GCM) 10K type strain sequencing project: providing services to taxonomists for standard genome sequencing and annotation.</title>
        <authorList>
            <consortium name="The Broad Institute Genomics Platform"/>
            <consortium name="The Broad Institute Genome Sequencing Center for Infectious Disease"/>
            <person name="Wu L."/>
            <person name="Ma J."/>
        </authorList>
    </citation>
    <scope>NUCLEOTIDE SEQUENCE [LARGE SCALE GENOMIC DNA]</scope>
    <source>
        <strain evidence="4">CCUG 53519</strain>
    </source>
</reference>
<gene>
    <name evidence="3" type="ORF">ACFQ3J_23135</name>
</gene>
<feature type="chain" id="PRO_5047383477" description="SH3b domain-containing protein" evidence="2">
    <location>
        <begin position="21"/>
        <end position="132"/>
    </location>
</feature>
<dbReference type="Proteomes" id="UP001597169">
    <property type="component" value="Unassembled WGS sequence"/>
</dbReference>
<keyword evidence="4" id="KW-1185">Reference proteome</keyword>
<dbReference type="EMBL" id="JBHTKX010000006">
    <property type="protein sequence ID" value="MFD1131033.1"/>
    <property type="molecule type" value="Genomic_DNA"/>
</dbReference>
<evidence type="ECO:0000256" key="2">
    <source>
        <dbReference type="SAM" id="SignalP"/>
    </source>
</evidence>
<evidence type="ECO:0008006" key="5">
    <source>
        <dbReference type="Google" id="ProtNLM"/>
    </source>
</evidence>
<proteinExistence type="predicted"/>
<protein>
    <recommendedName>
        <fullName evidence="5">SH3b domain-containing protein</fullName>
    </recommendedName>
</protein>
<comment type="caution">
    <text evidence="3">The sequence shown here is derived from an EMBL/GenBank/DDBJ whole genome shotgun (WGS) entry which is preliminary data.</text>
</comment>
<accession>A0ABW3Q1R5</accession>
<evidence type="ECO:0000313" key="3">
    <source>
        <dbReference type="EMBL" id="MFD1131033.1"/>
    </source>
</evidence>
<feature type="region of interest" description="Disordered" evidence="1">
    <location>
        <begin position="26"/>
        <end position="50"/>
    </location>
</feature>
<name>A0ABW3Q1R5_9BACL</name>
<evidence type="ECO:0000256" key="1">
    <source>
        <dbReference type="SAM" id="MobiDB-lite"/>
    </source>
</evidence>
<sequence>MKKMISITAALFVTASMAAAASAQEVTPTAETESPTPISVTVNGTSSTDGSVSEVVYEEPIVEPGDGIDIPLTPLELTRVTYFYDAPNGKATGALSPQFVSVTGNKVMNQTTGETWVEIYTWKGIAWVKTGM</sequence>
<feature type="signal peptide" evidence="2">
    <location>
        <begin position="1"/>
        <end position="20"/>
    </location>
</feature>
<organism evidence="3 4">
    <name type="scientific">Paenibacillus provencensis</name>
    <dbReference type="NCBI Taxonomy" id="441151"/>
    <lineage>
        <taxon>Bacteria</taxon>
        <taxon>Bacillati</taxon>
        <taxon>Bacillota</taxon>
        <taxon>Bacilli</taxon>
        <taxon>Bacillales</taxon>
        <taxon>Paenibacillaceae</taxon>
        <taxon>Paenibacillus</taxon>
    </lineage>
</organism>
<keyword evidence="2" id="KW-0732">Signal</keyword>
<evidence type="ECO:0000313" key="4">
    <source>
        <dbReference type="Proteomes" id="UP001597169"/>
    </source>
</evidence>
<dbReference type="RefSeq" id="WP_091161322.1">
    <property type="nucleotide sequence ID" value="NZ_JBHTKX010000006.1"/>
</dbReference>